<proteinExistence type="predicted"/>
<accession>A0A9N9P306</accession>
<evidence type="ECO:0000313" key="3">
    <source>
        <dbReference type="EMBL" id="CAG8779774.1"/>
    </source>
</evidence>
<evidence type="ECO:0000256" key="1">
    <source>
        <dbReference type="SAM" id="Coils"/>
    </source>
</evidence>
<feature type="non-terminal residue" evidence="3">
    <location>
        <position position="136"/>
    </location>
</feature>
<feature type="coiled-coil region" evidence="1">
    <location>
        <begin position="49"/>
        <end position="76"/>
    </location>
</feature>
<keyword evidence="4" id="KW-1185">Reference proteome</keyword>
<protein>
    <submittedName>
        <fullName evidence="3">3184_t:CDS:1</fullName>
    </submittedName>
</protein>
<dbReference type="Proteomes" id="UP000789396">
    <property type="component" value="Unassembled WGS sequence"/>
</dbReference>
<name>A0A9N9P306_9GLOM</name>
<feature type="region of interest" description="Disordered" evidence="2">
    <location>
        <begin position="102"/>
        <end position="136"/>
    </location>
</feature>
<evidence type="ECO:0000256" key="2">
    <source>
        <dbReference type="SAM" id="MobiDB-lite"/>
    </source>
</evidence>
<dbReference type="EMBL" id="CAJVPZ010051894">
    <property type="protein sequence ID" value="CAG8779774.1"/>
    <property type="molecule type" value="Genomic_DNA"/>
</dbReference>
<comment type="caution">
    <text evidence="3">The sequence shown here is derived from an EMBL/GenBank/DDBJ whole genome shotgun (WGS) entry which is preliminary data.</text>
</comment>
<keyword evidence="1" id="KW-0175">Coiled coil</keyword>
<reference evidence="3" key="1">
    <citation type="submission" date="2021-06" db="EMBL/GenBank/DDBJ databases">
        <authorList>
            <person name="Kallberg Y."/>
            <person name="Tangrot J."/>
            <person name="Rosling A."/>
        </authorList>
    </citation>
    <scope>NUCLEOTIDE SEQUENCE</scope>
    <source>
        <strain evidence="3">IN212</strain>
    </source>
</reference>
<dbReference type="AlphaFoldDB" id="A0A9N9P306"/>
<dbReference type="OrthoDB" id="2434333at2759"/>
<sequence>SPLVKRMIDLSKNDDFSSKNFINGNLKTVSYHIKWLHMANDDELDIYIIEFLANNRFNWQQDKENLERKIKDLRDTIYKYNKWRNIRPVINFDEEKAIAEINELSNEDSDDGDEDSDDGDEDSEDGDEDSEEYGKL</sequence>
<evidence type="ECO:0000313" key="4">
    <source>
        <dbReference type="Proteomes" id="UP000789396"/>
    </source>
</evidence>
<feature type="compositionally biased region" description="Acidic residues" evidence="2">
    <location>
        <begin position="105"/>
        <end position="136"/>
    </location>
</feature>
<feature type="non-terminal residue" evidence="3">
    <location>
        <position position="1"/>
    </location>
</feature>
<gene>
    <name evidence="3" type="ORF">RFULGI_LOCUS15711</name>
</gene>
<organism evidence="3 4">
    <name type="scientific">Racocetra fulgida</name>
    <dbReference type="NCBI Taxonomy" id="60492"/>
    <lineage>
        <taxon>Eukaryota</taxon>
        <taxon>Fungi</taxon>
        <taxon>Fungi incertae sedis</taxon>
        <taxon>Mucoromycota</taxon>
        <taxon>Glomeromycotina</taxon>
        <taxon>Glomeromycetes</taxon>
        <taxon>Diversisporales</taxon>
        <taxon>Gigasporaceae</taxon>
        <taxon>Racocetra</taxon>
    </lineage>
</organism>